<name>A0A3Q2R0P7_FUNHE</name>
<accession>A0A3Q2R0P7</accession>
<dbReference type="InterPro" id="IPR036875">
    <property type="entry name" value="Znf_CCHC_sf"/>
</dbReference>
<dbReference type="InterPro" id="IPR021109">
    <property type="entry name" value="Peptidase_aspartic_dom_sf"/>
</dbReference>
<dbReference type="CDD" id="cd00303">
    <property type="entry name" value="retropepsin_like"/>
    <property type="match status" value="1"/>
</dbReference>
<dbReference type="Gene3D" id="4.10.60.10">
    <property type="entry name" value="Zinc finger, CCHC-type"/>
    <property type="match status" value="1"/>
</dbReference>
<reference evidence="2" key="2">
    <citation type="submission" date="2025-09" db="UniProtKB">
        <authorList>
            <consortium name="Ensembl"/>
        </authorList>
    </citation>
    <scope>IDENTIFICATION</scope>
</reference>
<dbReference type="PANTHER" id="PTHR15503:SF36">
    <property type="entry name" value="RETROTRANSPOSON GAG-LIKE PROTEIN 5"/>
    <property type="match status" value="1"/>
</dbReference>
<dbReference type="InterPro" id="IPR032567">
    <property type="entry name" value="RTL1-rel"/>
</dbReference>
<dbReference type="SUPFAM" id="SSF50630">
    <property type="entry name" value="Acid proteases"/>
    <property type="match status" value="1"/>
</dbReference>
<dbReference type="Gene3D" id="2.40.70.10">
    <property type="entry name" value="Acid Proteases"/>
    <property type="match status" value="1"/>
</dbReference>
<dbReference type="GeneTree" id="ENSGT00950000183173"/>
<dbReference type="AlphaFoldDB" id="A0A3Q2R0P7"/>
<dbReference type="GO" id="GO:0003676">
    <property type="term" value="F:nucleic acid binding"/>
    <property type="evidence" value="ECO:0007669"/>
    <property type="project" value="InterPro"/>
</dbReference>
<evidence type="ECO:0000313" key="3">
    <source>
        <dbReference type="Proteomes" id="UP000265000"/>
    </source>
</evidence>
<sequence length="591" mass="66078">PWKKRRQEINAIRKLKIGETISEDSNVISNYTLAFYEKLYSQDNNLKDPNDIFSLINPPNYVDEEYNHIFMTSAPVLETSSPSPEKYSGEVGDCGGFLFQCSLVFNRSPRTFAHDHSKIYFVLRLLTQFGWTFSEFITEFKTVFAAESDERGRRVADFAIEFRTVAAAAGWEQRALQSVLFHSLDESLKDELARVEQPSTLNEYTALVVRLDNCLQARGKSRPERPPDFRLAPIERTSARSAVAPPSPPEPMQLGRVRLTPNERQQRMSSRLCIYCASPAHFIKDCPNRPKRSGPSVVEVEPADQHKSSPSSLPRLCLPAVVVSGRDTFKLSALVDSGCDFNLIDRSFVLQAKIETVPLSSPLQVCALGRGVLPQITHRTTSLEPVVLGNHRGRVTFLVFPVKQAPVVLGFPWLQHHNPQINWADRRVETWSPSCHSQIPTLPSAQVYPEALKLVPKHYHDLGQVFSKEQASSLPPHRPYDCAIDLLPGAPLPTSRLYNISQSERQAPEKYVKESLAAGLIRASSSPLGAGFFFVGKKDGSLRPCIDSIHPFSKPLNPSWGRGGCWCLSPAFTGREAGYTLDRSPVCRRLA</sequence>
<dbReference type="GO" id="GO:0008270">
    <property type="term" value="F:zinc ion binding"/>
    <property type="evidence" value="ECO:0007669"/>
    <property type="project" value="InterPro"/>
</dbReference>
<proteinExistence type="predicted"/>
<dbReference type="Proteomes" id="UP000265000">
    <property type="component" value="Unplaced"/>
</dbReference>
<organism evidence="2 3">
    <name type="scientific">Fundulus heteroclitus</name>
    <name type="common">Killifish</name>
    <name type="synonym">Mummichog</name>
    <dbReference type="NCBI Taxonomy" id="8078"/>
    <lineage>
        <taxon>Eukaryota</taxon>
        <taxon>Metazoa</taxon>
        <taxon>Chordata</taxon>
        <taxon>Craniata</taxon>
        <taxon>Vertebrata</taxon>
        <taxon>Euteleostomi</taxon>
        <taxon>Actinopterygii</taxon>
        <taxon>Neopterygii</taxon>
        <taxon>Teleostei</taxon>
        <taxon>Neoteleostei</taxon>
        <taxon>Acanthomorphata</taxon>
        <taxon>Ovalentaria</taxon>
        <taxon>Atherinomorphae</taxon>
        <taxon>Cyprinodontiformes</taxon>
        <taxon>Fundulidae</taxon>
        <taxon>Fundulus</taxon>
    </lineage>
</organism>
<dbReference type="InterPro" id="IPR043502">
    <property type="entry name" value="DNA/RNA_pol_sf"/>
</dbReference>
<dbReference type="Gene3D" id="3.10.10.10">
    <property type="entry name" value="HIV Type 1 Reverse Transcriptase, subunit A, domain 1"/>
    <property type="match status" value="1"/>
</dbReference>
<protein>
    <recommendedName>
        <fullName evidence="4">CCHC-type domain-containing protein</fullName>
    </recommendedName>
</protein>
<dbReference type="PANTHER" id="PTHR15503">
    <property type="entry name" value="LDOC1 RELATED"/>
    <property type="match status" value="1"/>
</dbReference>
<evidence type="ECO:0008006" key="4">
    <source>
        <dbReference type="Google" id="ProtNLM"/>
    </source>
</evidence>
<feature type="region of interest" description="Disordered" evidence="1">
    <location>
        <begin position="218"/>
        <end position="255"/>
    </location>
</feature>
<dbReference type="STRING" id="8078.ENSFHEP00000033934"/>
<evidence type="ECO:0000256" key="1">
    <source>
        <dbReference type="SAM" id="MobiDB-lite"/>
    </source>
</evidence>
<dbReference type="Ensembl" id="ENSFHET00000034784.1">
    <property type="protein sequence ID" value="ENSFHEP00000033934.1"/>
    <property type="gene ID" value="ENSFHEG00000021372.1"/>
</dbReference>
<dbReference type="SUPFAM" id="SSF56672">
    <property type="entry name" value="DNA/RNA polymerases"/>
    <property type="match status" value="1"/>
</dbReference>
<reference evidence="2" key="1">
    <citation type="submission" date="2025-08" db="UniProtKB">
        <authorList>
            <consortium name="Ensembl"/>
        </authorList>
    </citation>
    <scope>IDENTIFICATION</scope>
</reference>
<evidence type="ECO:0000313" key="2">
    <source>
        <dbReference type="Ensembl" id="ENSFHEP00000033934.1"/>
    </source>
</evidence>
<dbReference type="SUPFAM" id="SSF57756">
    <property type="entry name" value="Retrovirus zinc finger-like domains"/>
    <property type="match status" value="1"/>
</dbReference>
<keyword evidence="3" id="KW-1185">Reference proteome</keyword>